<dbReference type="AlphaFoldDB" id="A0A261W240"/>
<accession>A0A261W240</accession>
<dbReference type="RefSeq" id="WP_094805897.1">
    <property type="nucleotide sequence ID" value="NZ_NEVT01000003.1"/>
</dbReference>
<proteinExistence type="predicted"/>
<name>A0A261W240_9BORD</name>
<dbReference type="Proteomes" id="UP000215633">
    <property type="component" value="Unassembled WGS sequence"/>
</dbReference>
<evidence type="ECO:0000313" key="1">
    <source>
        <dbReference type="EMBL" id="OZI80101.1"/>
    </source>
</evidence>
<protein>
    <submittedName>
        <fullName evidence="1">Uncharacterized protein</fullName>
    </submittedName>
</protein>
<keyword evidence="2" id="KW-1185">Reference proteome</keyword>
<evidence type="ECO:0000313" key="2">
    <source>
        <dbReference type="Proteomes" id="UP000215633"/>
    </source>
</evidence>
<gene>
    <name evidence="1" type="ORF">CAL24_05075</name>
</gene>
<reference evidence="2" key="1">
    <citation type="submission" date="2017-05" db="EMBL/GenBank/DDBJ databases">
        <title>Complete and WGS of Bordetella genogroups.</title>
        <authorList>
            <person name="Spilker T."/>
            <person name="Lipuma J."/>
        </authorList>
    </citation>
    <scope>NUCLEOTIDE SEQUENCE [LARGE SCALE GENOMIC DNA]</scope>
    <source>
        <strain evidence="2">AU8256</strain>
    </source>
</reference>
<dbReference type="EMBL" id="NEVT01000003">
    <property type="protein sequence ID" value="OZI80101.1"/>
    <property type="molecule type" value="Genomic_DNA"/>
</dbReference>
<comment type="caution">
    <text evidence="1">The sequence shown here is derived from an EMBL/GenBank/DDBJ whole genome shotgun (WGS) entry which is preliminary data.</text>
</comment>
<organism evidence="1 2">
    <name type="scientific">Bordetella genomosp. 2</name>
    <dbReference type="NCBI Taxonomy" id="1983456"/>
    <lineage>
        <taxon>Bacteria</taxon>
        <taxon>Pseudomonadati</taxon>
        <taxon>Pseudomonadota</taxon>
        <taxon>Betaproteobacteria</taxon>
        <taxon>Burkholderiales</taxon>
        <taxon>Alcaligenaceae</taxon>
        <taxon>Bordetella</taxon>
    </lineage>
</organism>
<sequence length="82" mass="9354">MDSRMIGDFRVRCDVVEDETQGYRVRIWTRRVGATAPEKSWLVPGQQPFATRTEAEQSSRQIFHGINGVRFNGEPEFSHASA</sequence>